<accession>J2T9W9</accession>
<comment type="caution">
    <text evidence="4">The sequence shown here is derived from an EMBL/GenBank/DDBJ whole genome shotgun (WGS) entry which is preliminary data.</text>
</comment>
<dbReference type="Proteomes" id="UP000007509">
    <property type="component" value="Unassembled WGS sequence"/>
</dbReference>
<evidence type="ECO:0000259" key="3">
    <source>
        <dbReference type="Pfam" id="PF02397"/>
    </source>
</evidence>
<dbReference type="PANTHER" id="PTHR30576:SF0">
    <property type="entry name" value="UNDECAPRENYL-PHOSPHATE N-ACETYLGALACTOSAMINYL 1-PHOSPHATE TRANSFERASE-RELATED"/>
    <property type="match status" value="1"/>
</dbReference>
<evidence type="ECO:0000313" key="4">
    <source>
        <dbReference type="EMBL" id="EJL74927.1"/>
    </source>
</evidence>
<feature type="transmembrane region" description="Helical" evidence="2">
    <location>
        <begin position="148"/>
        <end position="172"/>
    </location>
</feature>
<dbReference type="GO" id="GO:0016780">
    <property type="term" value="F:phosphotransferase activity, for other substituted phosphate groups"/>
    <property type="evidence" value="ECO:0007669"/>
    <property type="project" value="TreeGrafter"/>
</dbReference>
<sequence>MENILTKAFVMMKENKQVFKVSVLTKVCLFINVSDISLKLLNDRKFRKKYKAILYDSNQSRITVTEYLEKFNISCIVLETSNINHLHKNLANEIVAARKKGIVVYDAHEFYEHVNKRIPLVRLKTNEYLVDDIFTIGQKQEKFNLKRFIDILVSLLLIPFVIPLILLGFLMVKLSSRGSVLFSQERVGKNSKPFTIHKIRTMVSKHSGDFTTKNDMRVNRVGKFLRVTKIDELPQIWNILKGDMSLIGPRPERPHFVKISNEENAMFDLRHLIKPGVTGWAQVNLPKATPKDNLEKLEYDLFYIKNYSILFDVLIVFRTIKIVFTLNSN</sequence>
<dbReference type="RefSeq" id="WP_007840922.1">
    <property type="nucleotide sequence ID" value="NZ_AKJY01000012.1"/>
</dbReference>
<keyword evidence="4" id="KW-0808">Transferase</keyword>
<keyword evidence="2" id="KW-1133">Transmembrane helix</keyword>
<dbReference type="PANTHER" id="PTHR30576">
    <property type="entry name" value="COLANIC BIOSYNTHESIS UDP-GLUCOSE LIPID CARRIER TRANSFERASE"/>
    <property type="match status" value="1"/>
</dbReference>
<reference evidence="4 5" key="1">
    <citation type="journal article" date="2012" name="J. Bacteriol.">
        <title>Twenty-one genome sequences from Pseudomonas species and 19 genome sequences from diverse bacteria isolated from the rhizosphere and endosphere of Populus deltoides.</title>
        <authorList>
            <person name="Brown S.D."/>
            <person name="Utturkar S.M."/>
            <person name="Klingeman D.M."/>
            <person name="Johnson C.M."/>
            <person name="Martin S.L."/>
            <person name="Land M.L."/>
            <person name="Lu T.Y."/>
            <person name="Schadt C.W."/>
            <person name="Doktycz M.J."/>
            <person name="Pelletier D.A."/>
        </authorList>
    </citation>
    <scope>NUCLEOTIDE SEQUENCE [LARGE SCALE GENOMIC DNA]</scope>
    <source>
        <strain evidence="4 5">CF314</strain>
    </source>
</reference>
<evidence type="ECO:0000256" key="2">
    <source>
        <dbReference type="SAM" id="Phobius"/>
    </source>
</evidence>
<keyword evidence="2" id="KW-0472">Membrane</keyword>
<feature type="domain" description="Bacterial sugar transferase" evidence="3">
    <location>
        <begin position="146"/>
        <end position="324"/>
    </location>
</feature>
<evidence type="ECO:0000256" key="1">
    <source>
        <dbReference type="ARBA" id="ARBA00006464"/>
    </source>
</evidence>
<dbReference type="Pfam" id="PF02397">
    <property type="entry name" value="Bac_transf"/>
    <property type="match status" value="1"/>
</dbReference>
<gene>
    <name evidence="4" type="ORF">PMI13_00807</name>
</gene>
<name>J2T9W9_9FLAO</name>
<protein>
    <submittedName>
        <fullName evidence="4">Glycosyl transferase possibly involved in lipopolysaccharide synthesis</fullName>
    </submittedName>
</protein>
<evidence type="ECO:0000313" key="5">
    <source>
        <dbReference type="Proteomes" id="UP000007509"/>
    </source>
</evidence>
<dbReference type="InterPro" id="IPR003362">
    <property type="entry name" value="Bact_transf"/>
</dbReference>
<organism evidence="4 5">
    <name type="scientific">Chryseobacterium populi</name>
    <dbReference type="NCBI Taxonomy" id="1144316"/>
    <lineage>
        <taxon>Bacteria</taxon>
        <taxon>Pseudomonadati</taxon>
        <taxon>Bacteroidota</taxon>
        <taxon>Flavobacteriia</taxon>
        <taxon>Flavobacteriales</taxon>
        <taxon>Weeksellaceae</taxon>
        <taxon>Chryseobacterium group</taxon>
        <taxon>Chryseobacterium</taxon>
    </lineage>
</organism>
<keyword evidence="2" id="KW-0812">Transmembrane</keyword>
<dbReference type="EMBL" id="AKJY01000012">
    <property type="protein sequence ID" value="EJL74927.1"/>
    <property type="molecule type" value="Genomic_DNA"/>
</dbReference>
<comment type="similarity">
    <text evidence="1">Belongs to the bacterial sugar transferase family.</text>
</comment>
<keyword evidence="5" id="KW-1185">Reference proteome</keyword>
<proteinExistence type="inferred from homology"/>
<dbReference type="AlphaFoldDB" id="J2T9W9"/>
<dbReference type="PATRIC" id="fig|1144316.3.peg.818"/>